<feature type="signal peptide" evidence="1">
    <location>
        <begin position="1"/>
        <end position="21"/>
    </location>
</feature>
<sequence>MNVLAADHLVLVVLLGELAEAGLDPLGVSAPAAAAEAQHEVQRRLLLDVVVGQGAAVLQLLPGEDEALLLSTSRVIVFPVSVFTKICILLLAGDRSSDPTKSRGS</sequence>
<evidence type="ECO:0000313" key="2">
    <source>
        <dbReference type="EMBL" id="WVZ61556.1"/>
    </source>
</evidence>
<protein>
    <recommendedName>
        <fullName evidence="4">Secreted protein</fullName>
    </recommendedName>
</protein>
<dbReference type="Proteomes" id="UP001341281">
    <property type="component" value="Chromosome 03"/>
</dbReference>
<evidence type="ECO:0000256" key="1">
    <source>
        <dbReference type="SAM" id="SignalP"/>
    </source>
</evidence>
<evidence type="ECO:0008006" key="4">
    <source>
        <dbReference type="Google" id="ProtNLM"/>
    </source>
</evidence>
<organism evidence="2 3">
    <name type="scientific">Paspalum notatum var. saurae</name>
    <dbReference type="NCBI Taxonomy" id="547442"/>
    <lineage>
        <taxon>Eukaryota</taxon>
        <taxon>Viridiplantae</taxon>
        <taxon>Streptophyta</taxon>
        <taxon>Embryophyta</taxon>
        <taxon>Tracheophyta</taxon>
        <taxon>Spermatophyta</taxon>
        <taxon>Magnoliopsida</taxon>
        <taxon>Liliopsida</taxon>
        <taxon>Poales</taxon>
        <taxon>Poaceae</taxon>
        <taxon>PACMAD clade</taxon>
        <taxon>Panicoideae</taxon>
        <taxon>Andropogonodae</taxon>
        <taxon>Paspaleae</taxon>
        <taxon>Paspalinae</taxon>
        <taxon>Paspalum</taxon>
    </lineage>
</organism>
<reference evidence="2 3" key="1">
    <citation type="submission" date="2024-02" db="EMBL/GenBank/DDBJ databases">
        <title>High-quality chromosome-scale genome assembly of Pensacola bahiagrass (Paspalum notatum Flugge var. saurae).</title>
        <authorList>
            <person name="Vega J.M."/>
            <person name="Podio M."/>
            <person name="Orjuela J."/>
            <person name="Siena L.A."/>
            <person name="Pessino S.C."/>
            <person name="Combes M.C."/>
            <person name="Mariac C."/>
            <person name="Albertini E."/>
            <person name="Pupilli F."/>
            <person name="Ortiz J.P.A."/>
            <person name="Leblanc O."/>
        </authorList>
    </citation>
    <scope>NUCLEOTIDE SEQUENCE [LARGE SCALE GENOMIC DNA]</scope>
    <source>
        <strain evidence="2">R1</strain>
        <tissue evidence="2">Leaf</tissue>
    </source>
</reference>
<keyword evidence="3" id="KW-1185">Reference proteome</keyword>
<gene>
    <name evidence="2" type="ORF">U9M48_011412</name>
</gene>
<evidence type="ECO:0000313" key="3">
    <source>
        <dbReference type="Proteomes" id="UP001341281"/>
    </source>
</evidence>
<dbReference type="EMBL" id="CP144747">
    <property type="protein sequence ID" value="WVZ61556.1"/>
    <property type="molecule type" value="Genomic_DNA"/>
</dbReference>
<accession>A0AAQ3WHK4</accession>
<name>A0AAQ3WHK4_PASNO</name>
<feature type="chain" id="PRO_5042983904" description="Secreted protein" evidence="1">
    <location>
        <begin position="22"/>
        <end position="105"/>
    </location>
</feature>
<keyword evidence="1" id="KW-0732">Signal</keyword>
<dbReference type="AlphaFoldDB" id="A0AAQ3WHK4"/>
<proteinExistence type="predicted"/>